<dbReference type="Pfam" id="PF01370">
    <property type="entry name" value="Epimerase"/>
    <property type="match status" value="1"/>
</dbReference>
<dbReference type="SUPFAM" id="SSF51735">
    <property type="entry name" value="NAD(P)-binding Rossmann-fold domains"/>
    <property type="match status" value="1"/>
</dbReference>
<dbReference type="InterPro" id="IPR050177">
    <property type="entry name" value="Lipid_A_modif_metabolic_enz"/>
</dbReference>
<dbReference type="RefSeq" id="WP_091091728.1">
    <property type="nucleotide sequence ID" value="NZ_FNRD01000010.1"/>
</dbReference>
<name>A0A1H4EQQ6_9FLAO</name>
<accession>A0A1H4EQQ6</accession>
<dbReference type="PANTHER" id="PTHR43245">
    <property type="entry name" value="BIFUNCTIONAL POLYMYXIN RESISTANCE PROTEIN ARNA"/>
    <property type="match status" value="1"/>
</dbReference>
<evidence type="ECO:0000313" key="3">
    <source>
        <dbReference type="Proteomes" id="UP000198951"/>
    </source>
</evidence>
<gene>
    <name evidence="2" type="ORF">SAMN05443667_110128</name>
</gene>
<dbReference type="EMBL" id="FNRD01000010">
    <property type="protein sequence ID" value="SEA87266.1"/>
    <property type="molecule type" value="Genomic_DNA"/>
</dbReference>
<proteinExistence type="predicted"/>
<dbReference type="Gene3D" id="3.40.50.720">
    <property type="entry name" value="NAD(P)-binding Rossmann-like Domain"/>
    <property type="match status" value="1"/>
</dbReference>
<reference evidence="3" key="1">
    <citation type="submission" date="2016-10" db="EMBL/GenBank/DDBJ databases">
        <authorList>
            <person name="Varghese N."/>
            <person name="Submissions S."/>
        </authorList>
    </citation>
    <scope>NUCLEOTIDE SEQUENCE [LARGE SCALE GENOMIC DNA]</scope>
    <source>
        <strain evidence="3">DSM 22376</strain>
    </source>
</reference>
<keyword evidence="3" id="KW-1185">Reference proteome</keyword>
<evidence type="ECO:0000259" key="1">
    <source>
        <dbReference type="Pfam" id="PF01370"/>
    </source>
</evidence>
<evidence type="ECO:0000313" key="2">
    <source>
        <dbReference type="EMBL" id="SEA87266.1"/>
    </source>
</evidence>
<dbReference type="PANTHER" id="PTHR43245:SF58">
    <property type="entry name" value="BLL5923 PROTEIN"/>
    <property type="match status" value="1"/>
</dbReference>
<dbReference type="STRING" id="150146.SAMN05443667_110128"/>
<feature type="domain" description="NAD-dependent epimerase/dehydratase" evidence="1">
    <location>
        <begin position="3"/>
        <end position="205"/>
    </location>
</feature>
<dbReference type="InterPro" id="IPR036291">
    <property type="entry name" value="NAD(P)-bd_dom_sf"/>
</dbReference>
<organism evidence="2 3">
    <name type="scientific">Flavobacterium gillisiae</name>
    <dbReference type="NCBI Taxonomy" id="150146"/>
    <lineage>
        <taxon>Bacteria</taxon>
        <taxon>Pseudomonadati</taxon>
        <taxon>Bacteroidota</taxon>
        <taxon>Flavobacteriia</taxon>
        <taxon>Flavobacteriales</taxon>
        <taxon>Flavobacteriaceae</taxon>
        <taxon>Flavobacterium</taxon>
    </lineage>
</organism>
<dbReference type="OrthoDB" id="329806at2"/>
<protein>
    <submittedName>
        <fullName evidence="2">Nucleoside-diphosphate-sugar epimerase</fullName>
    </submittedName>
</protein>
<dbReference type="InterPro" id="IPR001509">
    <property type="entry name" value="Epimerase_deHydtase"/>
</dbReference>
<dbReference type="Proteomes" id="UP000198951">
    <property type="component" value="Unassembled WGS sequence"/>
</dbReference>
<sequence>MKIVITGISGFVGQNLSVFLNENGNEVQGLSLRTENWFFDKKADVIIHLAGKAHDTTNTSCEEEYFNVNTDLTKKLFDQFLNSKVRDFVYFSSVKATADSIEGALDENHISNPKTPYGKSKLEAEKYLLSQKLPANKRLFIIRPCMVHGPGNKGNLNLLYKVVEKGIPWVLASFENKRSFLSIDNLNFLVLKTISNKSISSGVYNFADDMALSTNELVKIIANVSGKNEKLWKVNANLISGMAKMGDVLKLPLNSERLKKLTESYVVCNSKILKALEIKSLPVSSREGLAKTIKSFQ</sequence>
<dbReference type="AlphaFoldDB" id="A0A1H4EQQ6"/>